<keyword evidence="8" id="KW-1185">Reference proteome</keyword>
<reference evidence="9" key="1">
    <citation type="submission" date="2016-11" db="UniProtKB">
        <authorList>
            <consortium name="WormBaseParasite"/>
        </authorList>
    </citation>
    <scope>IDENTIFICATION</scope>
</reference>
<dbReference type="InterPro" id="IPR017452">
    <property type="entry name" value="GPCR_Rhodpsn_7TM"/>
</dbReference>
<feature type="transmembrane region" description="Helical" evidence="6">
    <location>
        <begin position="117"/>
        <end position="139"/>
    </location>
</feature>
<dbReference type="AlphaFoldDB" id="A0A1I7V2U2"/>
<name>A0A1I7V2U2_9PELO</name>
<proteinExistence type="predicted"/>
<feature type="transmembrane region" description="Helical" evidence="6">
    <location>
        <begin position="235"/>
        <end position="257"/>
    </location>
</feature>
<feature type="transmembrane region" description="Helical" evidence="6">
    <location>
        <begin position="6"/>
        <end position="31"/>
    </location>
</feature>
<evidence type="ECO:0000256" key="6">
    <source>
        <dbReference type="SAM" id="Phobius"/>
    </source>
</evidence>
<dbReference type="GO" id="GO:0004930">
    <property type="term" value="F:G protein-coupled receptor activity"/>
    <property type="evidence" value="ECO:0007669"/>
    <property type="project" value="InterPro"/>
</dbReference>
<feature type="transmembrane region" description="Helical" evidence="6">
    <location>
        <begin position="201"/>
        <end position="223"/>
    </location>
</feature>
<dbReference type="PANTHER" id="PTHR23360">
    <property type="entry name" value="G-PROTEIN COUPLED RECEPTORS FAMILY 1 PROFILE DOMAIN-CONTAINING PROTEIN-RELATED"/>
    <property type="match status" value="1"/>
</dbReference>
<comment type="subcellular location">
    <subcellularLocation>
        <location evidence="1">Membrane</location>
    </subcellularLocation>
</comment>
<keyword evidence="2 6" id="KW-0812">Transmembrane</keyword>
<protein>
    <submittedName>
        <fullName evidence="9">G_PROTEIN_RECEP_F1_2 domain-containing protein</fullName>
    </submittedName>
</protein>
<dbReference type="CDD" id="cd00637">
    <property type="entry name" value="7tm_classA_rhodopsin-like"/>
    <property type="match status" value="1"/>
</dbReference>
<keyword evidence="3 6" id="KW-1133">Transmembrane helix</keyword>
<dbReference type="InterPro" id="IPR019424">
    <property type="entry name" value="7TM_GPCR_Srsx"/>
</dbReference>
<dbReference type="PANTHER" id="PTHR23360:SF64">
    <property type="entry name" value="G-PROTEIN COUPLED RECEPTORS FAMILY 1 PROFILE DOMAIN-CONTAINING PROTEIN-RELATED"/>
    <property type="match status" value="1"/>
</dbReference>
<dbReference type="PROSITE" id="PS50262">
    <property type="entry name" value="G_PROTEIN_RECEP_F1_2"/>
    <property type="match status" value="1"/>
</dbReference>
<organism evidence="8 9">
    <name type="scientific">Caenorhabditis tropicalis</name>
    <dbReference type="NCBI Taxonomy" id="1561998"/>
    <lineage>
        <taxon>Eukaryota</taxon>
        <taxon>Metazoa</taxon>
        <taxon>Ecdysozoa</taxon>
        <taxon>Nematoda</taxon>
        <taxon>Chromadorea</taxon>
        <taxon>Rhabditida</taxon>
        <taxon>Rhabditina</taxon>
        <taxon>Rhabditomorpha</taxon>
        <taxon>Rhabditoidea</taxon>
        <taxon>Rhabditidae</taxon>
        <taxon>Peloderinae</taxon>
        <taxon>Caenorhabditis</taxon>
    </lineage>
</organism>
<evidence type="ECO:0000256" key="2">
    <source>
        <dbReference type="ARBA" id="ARBA00022692"/>
    </source>
</evidence>
<evidence type="ECO:0000313" key="9">
    <source>
        <dbReference type="WBParaSite" id="Csp11.Scaffold630.g21825.t1"/>
    </source>
</evidence>
<evidence type="ECO:0000256" key="5">
    <source>
        <dbReference type="SAM" id="MobiDB-lite"/>
    </source>
</evidence>
<feature type="transmembrane region" description="Helical" evidence="6">
    <location>
        <begin position="75"/>
        <end position="97"/>
    </location>
</feature>
<dbReference type="SUPFAM" id="SSF81321">
    <property type="entry name" value="Family A G protein-coupled receptor-like"/>
    <property type="match status" value="1"/>
</dbReference>
<dbReference type="STRING" id="1561998.A0A1I7V2U2"/>
<dbReference type="Proteomes" id="UP000095282">
    <property type="component" value="Unplaced"/>
</dbReference>
<evidence type="ECO:0000313" key="8">
    <source>
        <dbReference type="Proteomes" id="UP000095282"/>
    </source>
</evidence>
<keyword evidence="4 6" id="KW-0472">Membrane</keyword>
<accession>A0A1I7V2U2</accession>
<evidence type="ECO:0000256" key="1">
    <source>
        <dbReference type="ARBA" id="ARBA00004370"/>
    </source>
</evidence>
<dbReference type="WBParaSite" id="Csp11.Scaffold630.g21825.t1">
    <property type="protein sequence ID" value="Csp11.Scaffold630.g21825.t1"/>
    <property type="gene ID" value="Csp11.Scaffold630.g21825"/>
</dbReference>
<dbReference type="PRINTS" id="PR00237">
    <property type="entry name" value="GPCRRHODOPSN"/>
</dbReference>
<dbReference type="InterPro" id="IPR000276">
    <property type="entry name" value="GPCR_Rhodpsn"/>
</dbReference>
<feature type="domain" description="G-protein coupled receptors family 1 profile" evidence="7">
    <location>
        <begin position="22"/>
        <end position="254"/>
    </location>
</feature>
<feature type="transmembrane region" description="Helical" evidence="6">
    <location>
        <begin position="43"/>
        <end position="69"/>
    </location>
</feature>
<dbReference type="SMART" id="SM01381">
    <property type="entry name" value="7TM_GPCR_Srsx"/>
    <property type="match status" value="1"/>
</dbReference>
<dbReference type="Pfam" id="PF10320">
    <property type="entry name" value="7TM_GPCR_Srsx"/>
    <property type="match status" value="1"/>
</dbReference>
<dbReference type="GO" id="GO:0016020">
    <property type="term" value="C:membrane"/>
    <property type="evidence" value="ECO:0007669"/>
    <property type="project" value="UniProtKB-SubCell"/>
</dbReference>
<evidence type="ECO:0000256" key="4">
    <source>
        <dbReference type="ARBA" id="ARBA00023136"/>
    </source>
</evidence>
<feature type="region of interest" description="Disordered" evidence="5">
    <location>
        <begin position="281"/>
        <end position="311"/>
    </location>
</feature>
<dbReference type="InterPro" id="IPR047130">
    <property type="entry name" value="7TM_GPCR_Srsx_nematod"/>
</dbReference>
<dbReference type="eggNOG" id="ENOG502TFJN">
    <property type="taxonomic scope" value="Eukaryota"/>
</dbReference>
<dbReference type="Gene3D" id="1.20.1070.10">
    <property type="entry name" value="Rhodopsin 7-helix transmembrane proteins"/>
    <property type="match status" value="1"/>
</dbReference>
<feature type="transmembrane region" description="Helical" evidence="6">
    <location>
        <begin position="159"/>
        <end position="181"/>
    </location>
</feature>
<sequence>MELLLVILLVIYSTIFVVGFTGNLLMVLVTFHSKNLRSTCNMLICACCFCDLLLFTDIIAFFISMFFPITQETCFYINIPADFGAFASNACVLAVGIDRLIAVVNPARYKMLEHERFKYFTILMAFPVIYALALLVVGFGQRDPTRTVPCLLPNSLGHAYDYFALTSFFINLAVPPIYLYVYVRIRKIRMNSSMKAVFKSLSVTVCLVVCGWMTTDLIGALTVTLPMDPKVANMIQLYCGTFIFTSSAFNAVVYYKLSRDYRSAMRAMLGIGNETHALKSTTYREGPTDNQRSTVNHPSTNTNALNTDIRL</sequence>
<evidence type="ECO:0000256" key="3">
    <source>
        <dbReference type="ARBA" id="ARBA00022989"/>
    </source>
</evidence>
<evidence type="ECO:0000259" key="7">
    <source>
        <dbReference type="PROSITE" id="PS50262"/>
    </source>
</evidence>